<evidence type="ECO:0000256" key="2">
    <source>
        <dbReference type="SAM" id="Phobius"/>
    </source>
</evidence>
<keyword evidence="2" id="KW-0812">Transmembrane</keyword>
<reference evidence="3 4" key="2">
    <citation type="submission" date="2019-11" db="EMBL/GenBank/DDBJ databases">
        <title>A de novo genome assembly of a pear dwarfing rootstock.</title>
        <authorList>
            <person name="Wang F."/>
            <person name="Wang J."/>
            <person name="Li S."/>
            <person name="Zhang Y."/>
            <person name="Fang M."/>
            <person name="Ma L."/>
            <person name="Zhao Y."/>
            <person name="Jiang S."/>
        </authorList>
    </citation>
    <scope>NUCLEOTIDE SEQUENCE [LARGE SCALE GENOMIC DNA]</scope>
    <source>
        <strain evidence="3">S2</strain>
        <tissue evidence="3">Leaf</tissue>
    </source>
</reference>
<feature type="region of interest" description="Disordered" evidence="1">
    <location>
        <begin position="1"/>
        <end position="20"/>
    </location>
</feature>
<keyword evidence="2" id="KW-0472">Membrane</keyword>
<proteinExistence type="predicted"/>
<sequence>MMGTWSDSDEQDSVSLDKSLDDEDENVALVAFVDETSFRGKDKVLDDTVVSSSQELSNLYESPFDEMCVATLDNAELVKKIFMLQEEVVFEQRIVWDDFPLANAICFDDLIERYRFHRYDLSAYHHEAYADPSIPLIKGQVLKSRLKPFHRNLVQLYLNVMCAIAQGDPRPVPPSTVSQDRKIAYLESEINSLRKQFVDFKSLLVLHRHMDLSSVSCHTTASSDVDEKGLGHDPCPEGVPVEDVIVAGSPIGSDDSSLSEEFYKGLVCKCYGGVSYLLIFNNVTKVVFFFFFFFFFQSA</sequence>
<feature type="transmembrane region" description="Helical" evidence="2">
    <location>
        <begin position="274"/>
        <end position="296"/>
    </location>
</feature>
<comment type="caution">
    <text evidence="3">The sequence shown here is derived from an EMBL/GenBank/DDBJ whole genome shotgun (WGS) entry which is preliminary data.</text>
</comment>
<evidence type="ECO:0000313" key="4">
    <source>
        <dbReference type="Proteomes" id="UP000327157"/>
    </source>
</evidence>
<dbReference type="Proteomes" id="UP000327157">
    <property type="component" value="Unassembled WGS sequence"/>
</dbReference>
<organism evidence="3 4">
    <name type="scientific">Pyrus ussuriensis x Pyrus communis</name>
    <dbReference type="NCBI Taxonomy" id="2448454"/>
    <lineage>
        <taxon>Eukaryota</taxon>
        <taxon>Viridiplantae</taxon>
        <taxon>Streptophyta</taxon>
        <taxon>Embryophyta</taxon>
        <taxon>Tracheophyta</taxon>
        <taxon>Spermatophyta</taxon>
        <taxon>Magnoliopsida</taxon>
        <taxon>eudicotyledons</taxon>
        <taxon>Gunneridae</taxon>
        <taxon>Pentapetalae</taxon>
        <taxon>rosids</taxon>
        <taxon>fabids</taxon>
        <taxon>Rosales</taxon>
        <taxon>Rosaceae</taxon>
        <taxon>Amygdaloideae</taxon>
        <taxon>Maleae</taxon>
        <taxon>Pyrus</taxon>
    </lineage>
</organism>
<keyword evidence="4" id="KW-1185">Reference proteome</keyword>
<accession>A0A5N5HEK5</accession>
<dbReference type="AlphaFoldDB" id="A0A5N5HEK5"/>
<keyword evidence="2" id="KW-1133">Transmembrane helix</keyword>
<evidence type="ECO:0000256" key="1">
    <source>
        <dbReference type="SAM" id="MobiDB-lite"/>
    </source>
</evidence>
<dbReference type="EMBL" id="SMOL01000162">
    <property type="protein sequence ID" value="KAB2623900.1"/>
    <property type="molecule type" value="Genomic_DNA"/>
</dbReference>
<reference evidence="3 4" key="1">
    <citation type="submission" date="2019-09" db="EMBL/GenBank/DDBJ databases">
        <authorList>
            <person name="Ou C."/>
        </authorList>
    </citation>
    <scope>NUCLEOTIDE SEQUENCE [LARGE SCALE GENOMIC DNA]</scope>
    <source>
        <strain evidence="3">S2</strain>
        <tissue evidence="3">Leaf</tissue>
    </source>
</reference>
<gene>
    <name evidence="3" type="ORF">D8674_037853</name>
</gene>
<name>A0A5N5HEK5_9ROSA</name>
<protein>
    <submittedName>
        <fullName evidence="3">Uncharacterized protein</fullName>
    </submittedName>
</protein>
<evidence type="ECO:0000313" key="3">
    <source>
        <dbReference type="EMBL" id="KAB2623900.1"/>
    </source>
</evidence>